<dbReference type="CDD" id="cd06267">
    <property type="entry name" value="PBP1_LacI_sugar_binding-like"/>
    <property type="match status" value="1"/>
</dbReference>
<organism evidence="5 6">
    <name type="scientific">Dactylosporangium matsuzakiense</name>
    <dbReference type="NCBI Taxonomy" id="53360"/>
    <lineage>
        <taxon>Bacteria</taxon>
        <taxon>Bacillati</taxon>
        <taxon>Actinomycetota</taxon>
        <taxon>Actinomycetes</taxon>
        <taxon>Micromonosporales</taxon>
        <taxon>Micromonosporaceae</taxon>
        <taxon>Dactylosporangium</taxon>
    </lineage>
</organism>
<dbReference type="InterPro" id="IPR028082">
    <property type="entry name" value="Peripla_BP_I"/>
</dbReference>
<dbReference type="PROSITE" id="PS00356">
    <property type="entry name" value="HTH_LACI_1"/>
    <property type="match status" value="1"/>
</dbReference>
<comment type="caution">
    <text evidence="5">The sequence shown here is derived from an EMBL/GenBank/DDBJ whole genome shotgun (WGS) entry which is preliminary data.</text>
</comment>
<reference evidence="5" key="1">
    <citation type="journal article" date="2014" name="Int. J. Syst. Evol. Microbiol.">
        <title>Complete genome sequence of Corynebacterium casei LMG S-19264T (=DSM 44701T), isolated from a smear-ripened cheese.</title>
        <authorList>
            <consortium name="US DOE Joint Genome Institute (JGI-PGF)"/>
            <person name="Walter F."/>
            <person name="Albersmeier A."/>
            <person name="Kalinowski J."/>
            <person name="Ruckert C."/>
        </authorList>
    </citation>
    <scope>NUCLEOTIDE SEQUENCE</scope>
    <source>
        <strain evidence="5">VKM Ac-1321</strain>
    </source>
</reference>
<sequence>MPEHPEYLEHHAQHAAEPVQPTVTEVAAAAGVSAATVSRVLTGRVRVSTSARVSVHDAIARLGYVRHRAPRRTDHQAAGLPVAAVVFEPAARLFRDGFVARLLAGAEEELAERGVPLLTMSATRGTVAGATQFLTAGAVGGVLLVGAPARHPLAVSLAASRVPLRSAGRPELDMPFVDVDNRDGARQAVEHLLLRGRRVIATIAGPPDSPAAADRLEGYRRAMIAAGRQPLIAYGDFTTPSGGHAAAWLLDRTPRLDGIFVASDAMAAGALQALRKFGRRVPEDVAVVGFDDVPFAAMTAPALTTVRQPVEELGAVSAARLLDPVDDNPILPTELVVRAST</sequence>
<dbReference type="SUPFAM" id="SSF47413">
    <property type="entry name" value="lambda repressor-like DNA-binding domains"/>
    <property type="match status" value="1"/>
</dbReference>
<reference evidence="5" key="2">
    <citation type="submission" date="2023-01" db="EMBL/GenBank/DDBJ databases">
        <authorList>
            <person name="Sun Q."/>
            <person name="Evtushenko L."/>
        </authorList>
    </citation>
    <scope>NUCLEOTIDE SEQUENCE</scope>
    <source>
        <strain evidence="5">VKM Ac-1321</strain>
    </source>
</reference>
<keyword evidence="6" id="KW-1185">Reference proteome</keyword>
<keyword evidence="3" id="KW-0804">Transcription</keyword>
<dbReference type="Gene3D" id="1.10.260.40">
    <property type="entry name" value="lambda repressor-like DNA-binding domains"/>
    <property type="match status" value="1"/>
</dbReference>
<evidence type="ECO:0000259" key="4">
    <source>
        <dbReference type="PROSITE" id="PS50932"/>
    </source>
</evidence>
<dbReference type="PANTHER" id="PTHR30146:SF109">
    <property type="entry name" value="HTH-TYPE TRANSCRIPTIONAL REGULATOR GALS"/>
    <property type="match status" value="1"/>
</dbReference>
<dbReference type="InterPro" id="IPR010982">
    <property type="entry name" value="Lambda_DNA-bd_dom_sf"/>
</dbReference>
<protein>
    <submittedName>
        <fullName evidence="5">LacI family transcriptional regulator</fullName>
    </submittedName>
</protein>
<dbReference type="Gene3D" id="3.40.50.2300">
    <property type="match status" value="2"/>
</dbReference>
<feature type="domain" description="HTH lacI-type" evidence="4">
    <location>
        <begin position="21"/>
        <end position="75"/>
    </location>
</feature>
<keyword evidence="2" id="KW-0238">DNA-binding</keyword>
<dbReference type="RefSeq" id="WP_261963667.1">
    <property type="nucleotide sequence ID" value="NZ_BAAAXA010000003.1"/>
</dbReference>
<dbReference type="EMBL" id="BSFP01000042">
    <property type="protein sequence ID" value="GLL04222.1"/>
    <property type="molecule type" value="Genomic_DNA"/>
</dbReference>
<gene>
    <name evidence="5" type="ORF">GCM10017581_059690</name>
</gene>
<dbReference type="GO" id="GO:0003700">
    <property type="term" value="F:DNA-binding transcription factor activity"/>
    <property type="evidence" value="ECO:0007669"/>
    <property type="project" value="TreeGrafter"/>
</dbReference>
<accession>A0A9W6KNA4</accession>
<evidence type="ECO:0000256" key="2">
    <source>
        <dbReference type="ARBA" id="ARBA00023125"/>
    </source>
</evidence>
<dbReference type="PANTHER" id="PTHR30146">
    <property type="entry name" value="LACI-RELATED TRANSCRIPTIONAL REPRESSOR"/>
    <property type="match status" value="1"/>
</dbReference>
<dbReference type="SMART" id="SM00354">
    <property type="entry name" value="HTH_LACI"/>
    <property type="match status" value="1"/>
</dbReference>
<dbReference type="PROSITE" id="PS50932">
    <property type="entry name" value="HTH_LACI_2"/>
    <property type="match status" value="1"/>
</dbReference>
<dbReference type="GO" id="GO:0000976">
    <property type="term" value="F:transcription cis-regulatory region binding"/>
    <property type="evidence" value="ECO:0007669"/>
    <property type="project" value="TreeGrafter"/>
</dbReference>
<dbReference type="InterPro" id="IPR046335">
    <property type="entry name" value="LacI/GalR-like_sensor"/>
</dbReference>
<dbReference type="Proteomes" id="UP001143480">
    <property type="component" value="Unassembled WGS sequence"/>
</dbReference>
<evidence type="ECO:0000313" key="5">
    <source>
        <dbReference type="EMBL" id="GLL04222.1"/>
    </source>
</evidence>
<dbReference type="Pfam" id="PF13377">
    <property type="entry name" value="Peripla_BP_3"/>
    <property type="match status" value="1"/>
</dbReference>
<evidence type="ECO:0000313" key="6">
    <source>
        <dbReference type="Proteomes" id="UP001143480"/>
    </source>
</evidence>
<dbReference type="SUPFAM" id="SSF53822">
    <property type="entry name" value="Periplasmic binding protein-like I"/>
    <property type="match status" value="1"/>
</dbReference>
<evidence type="ECO:0000256" key="1">
    <source>
        <dbReference type="ARBA" id="ARBA00023015"/>
    </source>
</evidence>
<proteinExistence type="predicted"/>
<keyword evidence="1" id="KW-0805">Transcription regulation</keyword>
<dbReference type="InterPro" id="IPR000843">
    <property type="entry name" value="HTH_LacI"/>
</dbReference>
<dbReference type="Pfam" id="PF00356">
    <property type="entry name" value="LacI"/>
    <property type="match status" value="1"/>
</dbReference>
<name>A0A9W6KNA4_9ACTN</name>
<evidence type="ECO:0000256" key="3">
    <source>
        <dbReference type="ARBA" id="ARBA00023163"/>
    </source>
</evidence>
<dbReference type="AlphaFoldDB" id="A0A9W6KNA4"/>